<proteinExistence type="predicted"/>
<evidence type="ECO:0000313" key="2">
    <source>
        <dbReference type="Proteomes" id="UP001419910"/>
    </source>
</evidence>
<dbReference type="PANTHER" id="PTHR43747">
    <property type="entry name" value="FAD-BINDING PROTEIN"/>
    <property type="match status" value="1"/>
</dbReference>
<dbReference type="InterPro" id="IPR006905">
    <property type="entry name" value="Flavin_halogenase"/>
</dbReference>
<keyword evidence="2" id="KW-1185">Reference proteome</keyword>
<dbReference type="Pfam" id="PF04820">
    <property type="entry name" value="Trp_halogenase"/>
    <property type="match status" value="1"/>
</dbReference>
<sequence>MTDNRIRKIVIVGGGTAGWMAAATFAKLLSTDYTEITLIESDQIGIIGVGEATIPQMAIFNRMLGIDEDEFLRETQGSFKLGIEFVDWGRLGRKYFHPFGKFGVDMAGVSFHAHWLRAHLAGDPRPIEEYSLQALAGEQAKFMRSIDNGKNSPLSEIAYAYHFDTSLYGPYLRRYSEARGVVRREGKIVDVALRGTDGFIEAVTLENGTRIDGELFIDCSGFRGLLIEQALGGGYDDWSHWLPCNRAVAVPCAHGSHFSPYTRSTAHSAGWQWRIPLQHRIGNGHVFSTDYMSEDEATAILLANLDGEALAEPRTVPFKSGHRKRMWIKNCVALGLASGFMEPLESTSIWLVQSGLARLMGMFPDRSFAPGTIERYNRILLNEYCQIRDFIILHYHATERDDSPFWDYCRTMAIPERLSEKMRCFEEYGRTFRDDDELFNETSWFAVMNGQCMKPATHDPVADVLSPDLLQARLVNIRETIAASVGYMPSHRVFIDKNCAAT</sequence>
<protein>
    <submittedName>
        <fullName evidence="1">Tryptophan halogenase family protein</fullName>
    </submittedName>
</protein>
<name>A0ABU9Y4D5_9SPHN</name>
<dbReference type="PANTHER" id="PTHR43747:SF4">
    <property type="entry name" value="FLAVIN-DEPENDENT TRYPTOPHAN HALOGENASE"/>
    <property type="match status" value="1"/>
</dbReference>
<dbReference type="SUPFAM" id="SSF51905">
    <property type="entry name" value="FAD/NAD(P)-binding domain"/>
    <property type="match status" value="1"/>
</dbReference>
<dbReference type="Gene3D" id="3.50.50.60">
    <property type="entry name" value="FAD/NAD(P)-binding domain"/>
    <property type="match status" value="1"/>
</dbReference>
<dbReference type="InterPro" id="IPR033856">
    <property type="entry name" value="Trp_halogen"/>
</dbReference>
<organism evidence="1 2">
    <name type="scientific">Sphingomonas oligophenolica</name>
    <dbReference type="NCBI Taxonomy" id="301154"/>
    <lineage>
        <taxon>Bacteria</taxon>
        <taxon>Pseudomonadati</taxon>
        <taxon>Pseudomonadota</taxon>
        <taxon>Alphaproteobacteria</taxon>
        <taxon>Sphingomonadales</taxon>
        <taxon>Sphingomonadaceae</taxon>
        <taxon>Sphingomonas</taxon>
    </lineage>
</organism>
<dbReference type="PIRSF" id="PIRSF011396">
    <property type="entry name" value="Trp_halogenase"/>
    <property type="match status" value="1"/>
</dbReference>
<evidence type="ECO:0000313" key="1">
    <source>
        <dbReference type="EMBL" id="MEN2790673.1"/>
    </source>
</evidence>
<dbReference type="RefSeq" id="WP_343889996.1">
    <property type="nucleotide sequence ID" value="NZ_BAAAEH010000028.1"/>
</dbReference>
<dbReference type="InterPro" id="IPR036188">
    <property type="entry name" value="FAD/NAD-bd_sf"/>
</dbReference>
<dbReference type="EMBL" id="JBDIME010000011">
    <property type="protein sequence ID" value="MEN2790673.1"/>
    <property type="molecule type" value="Genomic_DNA"/>
</dbReference>
<accession>A0ABU9Y4D5</accession>
<reference evidence="1 2" key="1">
    <citation type="submission" date="2024-05" db="EMBL/GenBank/DDBJ databases">
        <authorList>
            <person name="Liu Q."/>
            <person name="Xin Y.-H."/>
        </authorList>
    </citation>
    <scope>NUCLEOTIDE SEQUENCE [LARGE SCALE GENOMIC DNA]</scope>
    <source>
        <strain evidence="1 2">CGMCC 1.10181</strain>
    </source>
</reference>
<gene>
    <name evidence="1" type="ORF">ABC974_13620</name>
</gene>
<comment type="caution">
    <text evidence="1">The sequence shown here is derived from an EMBL/GenBank/DDBJ whole genome shotgun (WGS) entry which is preliminary data.</text>
</comment>
<dbReference type="Proteomes" id="UP001419910">
    <property type="component" value="Unassembled WGS sequence"/>
</dbReference>
<dbReference type="InterPro" id="IPR050816">
    <property type="entry name" value="Flavin-dep_Halogenase_NPB"/>
</dbReference>